<organism evidence="1 2">
    <name type="scientific">Jannaschia pagri</name>
    <dbReference type="NCBI Taxonomy" id="2829797"/>
    <lineage>
        <taxon>Bacteria</taxon>
        <taxon>Pseudomonadati</taxon>
        <taxon>Pseudomonadota</taxon>
        <taxon>Alphaproteobacteria</taxon>
        <taxon>Rhodobacterales</taxon>
        <taxon>Roseobacteraceae</taxon>
        <taxon>Jannaschia</taxon>
    </lineage>
</organism>
<evidence type="ECO:0000313" key="2">
    <source>
        <dbReference type="Proteomes" id="UP000786693"/>
    </source>
</evidence>
<evidence type="ECO:0000313" key="1">
    <source>
        <dbReference type="EMBL" id="GIT95594.1"/>
    </source>
</evidence>
<dbReference type="EMBL" id="BPFH01000004">
    <property type="protein sequence ID" value="GIT95594.1"/>
    <property type="molecule type" value="Genomic_DNA"/>
</dbReference>
<proteinExistence type="predicted"/>
<reference evidence="1 2" key="1">
    <citation type="submission" date="2021-05" db="EMBL/GenBank/DDBJ databases">
        <title>Bacteria Genome sequencing.</title>
        <authorList>
            <person name="Takabe Y."/>
            <person name="Nakajima Y."/>
            <person name="Suzuki S."/>
            <person name="Shiozaki T."/>
        </authorList>
    </citation>
    <scope>NUCLEOTIDE SEQUENCE [LARGE SCALE GENOMIC DNA]</scope>
    <source>
        <strain evidence="1 2">AI_62</strain>
    </source>
</reference>
<name>A0ABQ4NMX9_9RHOB</name>
<accession>A0ABQ4NMX9</accession>
<gene>
    <name evidence="1" type="ORF">JANAI62_22170</name>
</gene>
<sequence>MLAACNTVAGSSSDDGDRILTDAFDGRYRVVVNRLRNGLEPDGSTPSLRRLATLTLGTQRGEMSLLAVDDLTAGENYTDFQGFFSVGGRLRMSMTAGFLTNSVGQSSLSVDEIVGNTLLRGETITVQPRGFGENYTPVMTIRFLG</sequence>
<comment type="caution">
    <text evidence="1">The sequence shown here is derived from an EMBL/GenBank/DDBJ whole genome shotgun (WGS) entry which is preliminary data.</text>
</comment>
<dbReference type="Proteomes" id="UP000786693">
    <property type="component" value="Unassembled WGS sequence"/>
</dbReference>
<protein>
    <submittedName>
        <fullName evidence="1">Uncharacterized protein</fullName>
    </submittedName>
</protein>
<keyword evidence="2" id="KW-1185">Reference proteome</keyword>